<name>A0ACD0WGK9_CLALS</name>
<evidence type="ECO:0000313" key="1">
    <source>
        <dbReference type="EMBL" id="QFZ26704.1"/>
    </source>
</evidence>
<evidence type="ECO:0000313" key="2">
    <source>
        <dbReference type="Proteomes" id="UP000326582"/>
    </source>
</evidence>
<protein>
    <submittedName>
        <fullName evidence="1">Uncharacterized protein</fullName>
    </submittedName>
</protein>
<proteinExistence type="predicted"/>
<keyword evidence="2" id="KW-1185">Reference proteome</keyword>
<reference evidence="2" key="1">
    <citation type="journal article" date="2019" name="MBio">
        <title>Comparative genomics for the elucidation of multidrug resistance (MDR) in Candida lusitaniae.</title>
        <authorList>
            <person name="Kannan A."/>
            <person name="Asner S.A."/>
            <person name="Trachsel E."/>
            <person name="Kelly S."/>
            <person name="Parker J."/>
            <person name="Sanglard D."/>
        </authorList>
    </citation>
    <scope>NUCLEOTIDE SEQUENCE [LARGE SCALE GENOMIC DNA]</scope>
    <source>
        <strain evidence="2">P1</strain>
    </source>
</reference>
<gene>
    <name evidence="1" type="ORF">EJF14_20619</name>
</gene>
<organism evidence="1 2">
    <name type="scientific">Clavispora lusitaniae</name>
    <name type="common">Candida lusitaniae</name>
    <dbReference type="NCBI Taxonomy" id="36911"/>
    <lineage>
        <taxon>Eukaryota</taxon>
        <taxon>Fungi</taxon>
        <taxon>Dikarya</taxon>
        <taxon>Ascomycota</taxon>
        <taxon>Saccharomycotina</taxon>
        <taxon>Pichiomycetes</taxon>
        <taxon>Metschnikowiaceae</taxon>
        <taxon>Clavispora</taxon>
    </lineage>
</organism>
<dbReference type="Proteomes" id="UP000326582">
    <property type="component" value="Chromosome 2"/>
</dbReference>
<sequence length="830" mass="88425">MSTWWRASILPNGTADESKKDIGSQAGANEDRGSETGTTETNNEQHGMEAAETAIRKPAPRIPEESEADTGESGDLRCGFANSTHQEGSSKTQSGEQETHITKNGNAGKKENGVKTEHSTTKQPTTSATSTPHSREQTSRNEQTSQKKQIGQNKQTGYKQTSLNKQTGQNKQIGQNKQTSQNKQSDQNNQTTGKNIQSEKSVPSGDRNRTTVTDKQTQENRTKPPTPPETGSSDTSGTGAEAANQGFFGWWSFAPAPSTWWPFSRQEPDDDLVRAAMLAVESARDRCSYAVRAEPRAAHMGDTATTSARTETGLSTASKGTGENSASASANGTVANNTTINNTTINNTHNATSTDVSNWGGANGNTKAKTNTADASGTASAFSLELAVAGTASERSPVPIEVRPRTQAEAAEIALGRGAGSGSVVPSLECMRRITLRTRARLQAEATFWGSQTSERHLYRRSNTIAVRHAVVVSIHSFMPSKLAKVLVGQHTGSASQMAKHAQAAIFRCTDKCTVSTIALEGSGPLGARTEESLALLTNWAAELRGCDLIYFVCNSVAAPLAAAVACGVAARLGVAPPKMAFLALAGAWQGPAVSRDSAVVSRAYTPSERAAIDDLFSLQNPRSRASEQLAHNIGTLCAHNVKITLAAAAGDQFVPLASAHADNVCHPNIFRCVYAGEGDAPPFLVTLTGVLATMQNVGRGTSALARDLGASLLGPKGAAGAHGRILRCNELYDLGVRFALESTSLVHKREAYVAEQSTSTLATPNLFHVPWNLRGLVHEMLETKHIGNLKLLNELVKELREWDPTTAKWREIKSCFAALEDLSMDELLL</sequence>
<accession>A0ACD0WGK9</accession>
<dbReference type="EMBL" id="CP038485">
    <property type="protein sequence ID" value="QFZ26704.1"/>
    <property type="molecule type" value="Genomic_DNA"/>
</dbReference>